<evidence type="ECO:0000313" key="2">
    <source>
        <dbReference type="EMBL" id="RNJ49073.1"/>
    </source>
</evidence>
<dbReference type="Gene3D" id="3.40.50.300">
    <property type="entry name" value="P-loop containing nucleotide triphosphate hydrolases"/>
    <property type="match status" value="1"/>
</dbReference>
<dbReference type="OrthoDB" id="9816534at2"/>
<dbReference type="Pfam" id="PF13304">
    <property type="entry name" value="AAA_21"/>
    <property type="match status" value="1"/>
</dbReference>
<dbReference type="SUPFAM" id="SSF52540">
    <property type="entry name" value="P-loop containing nucleoside triphosphate hydrolases"/>
    <property type="match status" value="1"/>
</dbReference>
<proteinExistence type="predicted"/>
<dbReference type="PANTHER" id="PTHR43581">
    <property type="entry name" value="ATP/GTP PHOSPHATASE"/>
    <property type="match status" value="1"/>
</dbReference>
<keyword evidence="3" id="KW-1185">Reference proteome</keyword>
<gene>
    <name evidence="2" type="ORF">D1O30_05085</name>
</gene>
<organism evidence="2 3">
    <name type="scientific">Methylocystis hirsuta</name>
    <dbReference type="NCBI Taxonomy" id="369798"/>
    <lineage>
        <taxon>Bacteria</taxon>
        <taxon>Pseudomonadati</taxon>
        <taxon>Pseudomonadota</taxon>
        <taxon>Alphaproteobacteria</taxon>
        <taxon>Hyphomicrobiales</taxon>
        <taxon>Methylocystaceae</taxon>
        <taxon>Methylocystis</taxon>
    </lineage>
</organism>
<evidence type="ECO:0000313" key="3">
    <source>
        <dbReference type="Proteomes" id="UP000268623"/>
    </source>
</evidence>
<dbReference type="Proteomes" id="UP000268623">
    <property type="component" value="Unassembled WGS sequence"/>
</dbReference>
<feature type="domain" description="AAA+ ATPase" evidence="1">
    <location>
        <begin position="188"/>
        <end position="453"/>
    </location>
</feature>
<accession>A0A3M9XLF4</accession>
<dbReference type="AlphaFoldDB" id="A0A3M9XLF4"/>
<sequence length="517" mass="57508">MTYFTVLPNGEKPPTQAANKAYLLTDNWDDWFKFSTLYSLIIFDEDGERHSIGGVKIGEFNMAEDQRRAAIPERFDTLDERFFSLGQDDTYYYDLNRMGAATRDRILRGLRDVALDMELFERALREKVTGTSLLRSVTRTAVTGQFHRMARGGVRLTDYNFSYTAPKRSKGPASLTLNFTVAPESYPPTNVHVLIGRNGVGKTTLLNDMAQAIVDEEADAAMVGSFSIDLNETDDRLFTSLVSVTFSAFDPFEPLPTKQDRSEGVQYAYIGLKHVGSGKDGRARPPKSPDALSGDFGNSVLICRQGARVSRWRRALEMLQADPIFRDAEVSALARGSIESDDLKLEARKLFKKLSSGHKIVLLTITRLVETVEEKTLVLLDEPEAHLHPPLLAAFIRALSDLLINRNGVALIATHSPVVLQEVPQSCVWKIRRTGAHTVAERPDVQTFGENVGVLTREVFGLEVTHSGFHKMLRDAVGELPNYDAVVRKFNGELGDEARAIVQGLISVSDTDIEDDI</sequence>
<dbReference type="GO" id="GO:0005524">
    <property type="term" value="F:ATP binding"/>
    <property type="evidence" value="ECO:0007669"/>
    <property type="project" value="UniProtKB-KW"/>
</dbReference>
<name>A0A3M9XLF4_9HYPH</name>
<dbReference type="RefSeq" id="WP_123175054.1">
    <property type="nucleotide sequence ID" value="NZ_QWDD01000001.1"/>
</dbReference>
<dbReference type="InterPro" id="IPR003593">
    <property type="entry name" value="AAA+_ATPase"/>
</dbReference>
<dbReference type="InterPro" id="IPR027417">
    <property type="entry name" value="P-loop_NTPase"/>
</dbReference>
<reference evidence="2 3" key="1">
    <citation type="submission" date="2018-08" db="EMBL/GenBank/DDBJ databases">
        <title>Genome sequence of Methylocystis hirsuta CSC1, a methanotroph able to accumulate PHAs.</title>
        <authorList>
            <person name="Bordel S."/>
            <person name="Rodriguez E."/>
            <person name="Gancedo J."/>
            <person name="Munoz R."/>
        </authorList>
    </citation>
    <scope>NUCLEOTIDE SEQUENCE [LARGE SCALE GENOMIC DNA]</scope>
    <source>
        <strain evidence="2 3">CSC1</strain>
    </source>
</reference>
<evidence type="ECO:0000259" key="1">
    <source>
        <dbReference type="SMART" id="SM00382"/>
    </source>
</evidence>
<dbReference type="SMART" id="SM00382">
    <property type="entry name" value="AAA"/>
    <property type="match status" value="1"/>
</dbReference>
<comment type="caution">
    <text evidence="2">The sequence shown here is derived from an EMBL/GenBank/DDBJ whole genome shotgun (WGS) entry which is preliminary data.</text>
</comment>
<dbReference type="InterPro" id="IPR003959">
    <property type="entry name" value="ATPase_AAA_core"/>
</dbReference>
<keyword evidence="2" id="KW-0547">Nucleotide-binding</keyword>
<dbReference type="GO" id="GO:0016887">
    <property type="term" value="F:ATP hydrolysis activity"/>
    <property type="evidence" value="ECO:0007669"/>
    <property type="project" value="InterPro"/>
</dbReference>
<keyword evidence="2" id="KW-0067">ATP-binding</keyword>
<dbReference type="InterPro" id="IPR051396">
    <property type="entry name" value="Bact_Antivir_Def_Nuclease"/>
</dbReference>
<dbReference type="PANTHER" id="PTHR43581:SF2">
    <property type="entry name" value="EXCINUCLEASE ATPASE SUBUNIT"/>
    <property type="match status" value="1"/>
</dbReference>
<dbReference type="EMBL" id="QWDD01000001">
    <property type="protein sequence ID" value="RNJ49073.1"/>
    <property type="molecule type" value="Genomic_DNA"/>
</dbReference>
<protein>
    <submittedName>
        <fullName evidence="2">ATP-binding protein</fullName>
    </submittedName>
</protein>